<dbReference type="Proteomes" id="UP000828390">
    <property type="component" value="Unassembled WGS sequence"/>
</dbReference>
<sequence>MNARIFKTIYLSIYPYCLTPLAGIIDRKNTPPNDGYVFQSTGTIFELIQYIIGTNLLTKLLKKFYYSHIRKHAPTPGGFFLTNQIIFELAQDIIGTNLLNKKNPPHPVGHIFQTTVIIFELVQDSIETNLLTKFHEGQTINVASRELTSQILTSHDAQCTTHDGQKAITKAHHEHIVLR</sequence>
<protein>
    <submittedName>
        <fullName evidence="1">Uncharacterized protein</fullName>
    </submittedName>
</protein>
<proteinExistence type="predicted"/>
<dbReference type="EMBL" id="JAIWYP010000015">
    <property type="protein sequence ID" value="KAH3702197.1"/>
    <property type="molecule type" value="Genomic_DNA"/>
</dbReference>
<evidence type="ECO:0000313" key="2">
    <source>
        <dbReference type="Proteomes" id="UP000828390"/>
    </source>
</evidence>
<gene>
    <name evidence="1" type="ORF">DPMN_077204</name>
</gene>
<dbReference type="AlphaFoldDB" id="A0A9D4BR53"/>
<comment type="caution">
    <text evidence="1">The sequence shown here is derived from an EMBL/GenBank/DDBJ whole genome shotgun (WGS) entry which is preliminary data.</text>
</comment>
<evidence type="ECO:0000313" key="1">
    <source>
        <dbReference type="EMBL" id="KAH3702197.1"/>
    </source>
</evidence>
<name>A0A9D4BR53_DREPO</name>
<organism evidence="1 2">
    <name type="scientific">Dreissena polymorpha</name>
    <name type="common">Zebra mussel</name>
    <name type="synonym">Mytilus polymorpha</name>
    <dbReference type="NCBI Taxonomy" id="45954"/>
    <lineage>
        <taxon>Eukaryota</taxon>
        <taxon>Metazoa</taxon>
        <taxon>Spiralia</taxon>
        <taxon>Lophotrochozoa</taxon>
        <taxon>Mollusca</taxon>
        <taxon>Bivalvia</taxon>
        <taxon>Autobranchia</taxon>
        <taxon>Heteroconchia</taxon>
        <taxon>Euheterodonta</taxon>
        <taxon>Imparidentia</taxon>
        <taxon>Neoheterodontei</taxon>
        <taxon>Myida</taxon>
        <taxon>Dreissenoidea</taxon>
        <taxon>Dreissenidae</taxon>
        <taxon>Dreissena</taxon>
    </lineage>
</organism>
<reference evidence="1" key="2">
    <citation type="submission" date="2020-11" db="EMBL/GenBank/DDBJ databases">
        <authorList>
            <person name="McCartney M.A."/>
            <person name="Auch B."/>
            <person name="Kono T."/>
            <person name="Mallez S."/>
            <person name="Becker A."/>
            <person name="Gohl D.M."/>
            <person name="Silverstein K.A.T."/>
            <person name="Koren S."/>
            <person name="Bechman K.B."/>
            <person name="Herman A."/>
            <person name="Abrahante J.E."/>
            <person name="Garbe J."/>
        </authorList>
    </citation>
    <scope>NUCLEOTIDE SEQUENCE</scope>
    <source>
        <strain evidence="1">Duluth1</strain>
        <tissue evidence="1">Whole animal</tissue>
    </source>
</reference>
<reference evidence="1" key="1">
    <citation type="journal article" date="2019" name="bioRxiv">
        <title>The Genome of the Zebra Mussel, Dreissena polymorpha: A Resource for Invasive Species Research.</title>
        <authorList>
            <person name="McCartney M.A."/>
            <person name="Auch B."/>
            <person name="Kono T."/>
            <person name="Mallez S."/>
            <person name="Zhang Y."/>
            <person name="Obille A."/>
            <person name="Becker A."/>
            <person name="Abrahante J.E."/>
            <person name="Garbe J."/>
            <person name="Badalamenti J.P."/>
            <person name="Herman A."/>
            <person name="Mangelson H."/>
            <person name="Liachko I."/>
            <person name="Sullivan S."/>
            <person name="Sone E.D."/>
            <person name="Koren S."/>
            <person name="Silverstein K.A.T."/>
            <person name="Beckman K.B."/>
            <person name="Gohl D.M."/>
        </authorList>
    </citation>
    <scope>NUCLEOTIDE SEQUENCE</scope>
    <source>
        <strain evidence="1">Duluth1</strain>
        <tissue evidence="1">Whole animal</tissue>
    </source>
</reference>
<accession>A0A9D4BR53</accession>
<keyword evidence="2" id="KW-1185">Reference proteome</keyword>